<evidence type="ECO:0000256" key="4">
    <source>
        <dbReference type="PROSITE-ProRule" id="PRU00175"/>
    </source>
</evidence>
<dbReference type="Proteomes" id="UP001180020">
    <property type="component" value="Unassembled WGS sequence"/>
</dbReference>
<reference evidence="7" key="2">
    <citation type="submission" date="2023-06" db="EMBL/GenBank/DDBJ databases">
        <authorList>
            <person name="Ma L."/>
            <person name="Liu K.-W."/>
            <person name="Li Z."/>
            <person name="Hsiao Y.-Y."/>
            <person name="Qi Y."/>
            <person name="Fu T."/>
            <person name="Tang G."/>
            <person name="Zhang D."/>
            <person name="Sun W.-H."/>
            <person name="Liu D.-K."/>
            <person name="Li Y."/>
            <person name="Chen G.-Z."/>
            <person name="Liu X.-D."/>
            <person name="Liao X.-Y."/>
            <person name="Jiang Y.-T."/>
            <person name="Yu X."/>
            <person name="Hao Y."/>
            <person name="Huang J."/>
            <person name="Zhao X.-W."/>
            <person name="Ke S."/>
            <person name="Chen Y.-Y."/>
            <person name="Wu W.-L."/>
            <person name="Hsu J.-L."/>
            <person name="Lin Y.-F."/>
            <person name="Huang M.-D."/>
            <person name="Li C.-Y."/>
            <person name="Huang L."/>
            <person name="Wang Z.-W."/>
            <person name="Zhao X."/>
            <person name="Zhong W.-Y."/>
            <person name="Peng D.-H."/>
            <person name="Ahmad S."/>
            <person name="Lan S."/>
            <person name="Zhang J.-S."/>
            <person name="Tsai W.-C."/>
            <person name="Van De Peer Y."/>
            <person name="Liu Z.-J."/>
        </authorList>
    </citation>
    <scope>NUCLEOTIDE SEQUENCE</scope>
    <source>
        <strain evidence="7">CP</strain>
        <tissue evidence="7">Leaves</tissue>
    </source>
</reference>
<name>A0AAV9E152_ACOCL</name>
<proteinExistence type="predicted"/>
<keyword evidence="8" id="KW-1185">Reference proteome</keyword>
<feature type="region of interest" description="Disordered" evidence="5">
    <location>
        <begin position="212"/>
        <end position="238"/>
    </location>
</feature>
<dbReference type="PIRSF" id="PIRSF036836">
    <property type="entry name" value="RNase_bind_SBP1"/>
    <property type="match status" value="1"/>
</dbReference>
<evidence type="ECO:0000256" key="5">
    <source>
        <dbReference type="SAM" id="MobiDB-lite"/>
    </source>
</evidence>
<dbReference type="FunFam" id="3.30.40.10:FF:000239">
    <property type="entry name" value="probable BOI-related E3 ubiquitin-protein ligase 2"/>
    <property type="match status" value="1"/>
</dbReference>
<dbReference type="InterPro" id="IPR013083">
    <property type="entry name" value="Znf_RING/FYVE/PHD"/>
</dbReference>
<dbReference type="PANTHER" id="PTHR42647">
    <property type="entry name" value="SBP (S-RIBONUCLEASE BINDING PROTEIN) FAMILY PROTEIN"/>
    <property type="match status" value="1"/>
</dbReference>
<accession>A0AAV9E152</accession>
<dbReference type="InterPro" id="IPR001841">
    <property type="entry name" value="Znf_RING"/>
</dbReference>
<gene>
    <name evidence="7" type="ORF">QJS10_CPA10g01055</name>
</gene>
<evidence type="ECO:0000256" key="3">
    <source>
        <dbReference type="ARBA" id="ARBA00022833"/>
    </source>
</evidence>
<comment type="caution">
    <text evidence="7">The sequence shown here is derived from an EMBL/GenBank/DDBJ whole genome shotgun (WGS) entry which is preliminary data.</text>
</comment>
<reference evidence="7" key="1">
    <citation type="journal article" date="2023" name="Nat. Commun.">
        <title>Diploid and tetraploid genomes of Acorus and the evolution of monocots.</title>
        <authorList>
            <person name="Ma L."/>
            <person name="Liu K.W."/>
            <person name="Li Z."/>
            <person name="Hsiao Y.Y."/>
            <person name="Qi Y."/>
            <person name="Fu T."/>
            <person name="Tang G.D."/>
            <person name="Zhang D."/>
            <person name="Sun W.H."/>
            <person name="Liu D.K."/>
            <person name="Li Y."/>
            <person name="Chen G.Z."/>
            <person name="Liu X.D."/>
            <person name="Liao X.Y."/>
            <person name="Jiang Y.T."/>
            <person name="Yu X."/>
            <person name="Hao Y."/>
            <person name="Huang J."/>
            <person name="Zhao X.W."/>
            <person name="Ke S."/>
            <person name="Chen Y.Y."/>
            <person name="Wu W.L."/>
            <person name="Hsu J.L."/>
            <person name="Lin Y.F."/>
            <person name="Huang M.D."/>
            <person name="Li C.Y."/>
            <person name="Huang L."/>
            <person name="Wang Z.W."/>
            <person name="Zhao X."/>
            <person name="Zhong W.Y."/>
            <person name="Peng D.H."/>
            <person name="Ahmad S."/>
            <person name="Lan S."/>
            <person name="Zhang J.S."/>
            <person name="Tsai W.C."/>
            <person name="Van de Peer Y."/>
            <person name="Liu Z.J."/>
        </authorList>
    </citation>
    <scope>NUCLEOTIDE SEQUENCE</scope>
    <source>
        <strain evidence="7">CP</strain>
    </source>
</reference>
<evidence type="ECO:0000313" key="8">
    <source>
        <dbReference type="Proteomes" id="UP001180020"/>
    </source>
</evidence>
<evidence type="ECO:0000256" key="2">
    <source>
        <dbReference type="ARBA" id="ARBA00022771"/>
    </source>
</evidence>
<evidence type="ECO:0000313" key="7">
    <source>
        <dbReference type="EMBL" id="KAK1307363.1"/>
    </source>
</evidence>
<organism evidence="7 8">
    <name type="scientific">Acorus calamus</name>
    <name type="common">Sweet flag</name>
    <dbReference type="NCBI Taxonomy" id="4465"/>
    <lineage>
        <taxon>Eukaryota</taxon>
        <taxon>Viridiplantae</taxon>
        <taxon>Streptophyta</taxon>
        <taxon>Embryophyta</taxon>
        <taxon>Tracheophyta</taxon>
        <taxon>Spermatophyta</taxon>
        <taxon>Magnoliopsida</taxon>
        <taxon>Liliopsida</taxon>
        <taxon>Acoraceae</taxon>
        <taxon>Acorus</taxon>
    </lineage>
</organism>
<dbReference type="AlphaFoldDB" id="A0AAV9E152"/>
<evidence type="ECO:0000259" key="6">
    <source>
        <dbReference type="PROSITE" id="PS50089"/>
    </source>
</evidence>
<protein>
    <recommendedName>
        <fullName evidence="6">RING-type domain-containing protein</fullName>
    </recommendedName>
</protein>
<evidence type="ECO:0000256" key="1">
    <source>
        <dbReference type="ARBA" id="ARBA00022723"/>
    </source>
</evidence>
<dbReference type="GO" id="GO:0008270">
    <property type="term" value="F:zinc ion binding"/>
    <property type="evidence" value="ECO:0007669"/>
    <property type="project" value="UniProtKB-KW"/>
</dbReference>
<feature type="compositionally biased region" description="Acidic residues" evidence="5">
    <location>
        <begin position="227"/>
        <end position="236"/>
    </location>
</feature>
<dbReference type="CDD" id="cd16649">
    <property type="entry name" value="mRING-HC-C3HC5_CGRF1-like"/>
    <property type="match status" value="1"/>
</dbReference>
<dbReference type="GO" id="GO:0004842">
    <property type="term" value="F:ubiquitin-protein transferase activity"/>
    <property type="evidence" value="ECO:0007669"/>
    <property type="project" value="TreeGrafter"/>
</dbReference>
<sequence>MAVQAQYPSNALFFNRGVQEGEYQELLQPNMLFSNGATTTTTNPRKRTREADAAAMAIPSQPNNLFFHTMIPNQTAIVNLSQLQQNQIVSTGLRLSSENTNFLFTSQLNEELSVQIKQHRDEINRLLTTQAENLRRALAEKRQKHYRALLCAAEEAASRRLSETEAEAAMAARRNAELESRVSHLQAQSRAWQARARAQEAEAAVLKAELQRASAAEEQRPGGVGGDAEDAESAYEDPERVETVGSVPACRACRVRPVSVVVLPCRHLCLCSACDLAAAGAGGGAACPVCLSVRSASVQVFLS</sequence>
<feature type="domain" description="RING-type" evidence="6">
    <location>
        <begin position="250"/>
        <end position="290"/>
    </location>
</feature>
<dbReference type="Gene3D" id="3.30.40.10">
    <property type="entry name" value="Zinc/RING finger domain, C3HC4 (zinc finger)"/>
    <property type="match status" value="1"/>
</dbReference>
<dbReference type="EMBL" id="JAUJYO010000010">
    <property type="protein sequence ID" value="KAK1307363.1"/>
    <property type="molecule type" value="Genomic_DNA"/>
</dbReference>
<keyword evidence="3" id="KW-0862">Zinc</keyword>
<keyword evidence="1" id="KW-0479">Metal-binding</keyword>
<dbReference type="Pfam" id="PF13920">
    <property type="entry name" value="zf-C3HC4_3"/>
    <property type="match status" value="1"/>
</dbReference>
<dbReference type="PROSITE" id="PS50089">
    <property type="entry name" value="ZF_RING_2"/>
    <property type="match status" value="1"/>
</dbReference>
<keyword evidence="2 4" id="KW-0863">Zinc-finger</keyword>
<dbReference type="PANTHER" id="PTHR42647:SF5">
    <property type="entry name" value="SBP (S-RIBONUCLEASE BINDING PROTEIN) FAMILY PROTEIN"/>
    <property type="match status" value="1"/>
</dbReference>